<dbReference type="PANTHER" id="PTHR33112">
    <property type="entry name" value="DOMAIN PROTEIN, PUTATIVE-RELATED"/>
    <property type="match status" value="1"/>
</dbReference>
<dbReference type="InterPro" id="IPR010730">
    <property type="entry name" value="HET"/>
</dbReference>
<sequence>MLRDPSSCPSCRILCRQYLSVAGRVQPSRVSGENFTLTDADLLLRNSLWACTQRSQDVHRYDAKPGLPLQPLDTFGKRFADGATGTVRVVQKTPNYAAIRAWLKHCLREHRSCRSKYSPCLKNIALIDVYNKALVSYPGDATGPTEYLALSYVWGPGVVHRIRGPGPIAVENLPQTIRDSIDVTNSLGMQYLWVDAVCIDQFHEPKKQEQLGYMASIYRGAWATIVAADSKNRDSGLARVRLQSQRSHQLQIEFGNGNVMLQRFPNFEQQLAVSPWQQRGWTYQEALLSQRLMSFTKHQVYYNCNSMSCCEALDDEQSFGNSAKPHSELENGQVGECPKSDLHFPTKKELRQDRCGNHMKEFTVTANLHPLTQRSNATLSRKLCVQLVTAWFTMEWKKISS</sequence>
<gene>
    <name evidence="2" type="ORF">F53441_12116</name>
</gene>
<name>A0A8H4NN09_9HYPO</name>
<dbReference type="OrthoDB" id="2975793at2759"/>
<dbReference type="EMBL" id="JAADJG010000628">
    <property type="protein sequence ID" value="KAF4441180.1"/>
    <property type="molecule type" value="Genomic_DNA"/>
</dbReference>
<protein>
    <submittedName>
        <fullName evidence="2">HET-domain-containing protein</fullName>
    </submittedName>
</protein>
<evidence type="ECO:0000313" key="2">
    <source>
        <dbReference type="EMBL" id="KAF4441180.1"/>
    </source>
</evidence>
<evidence type="ECO:0000313" key="3">
    <source>
        <dbReference type="Proteomes" id="UP000605986"/>
    </source>
</evidence>
<dbReference type="Pfam" id="PF06985">
    <property type="entry name" value="HET"/>
    <property type="match status" value="1"/>
</dbReference>
<dbReference type="AlphaFoldDB" id="A0A8H4NN09"/>
<comment type="caution">
    <text evidence="2">The sequence shown here is derived from an EMBL/GenBank/DDBJ whole genome shotgun (WGS) entry which is preliminary data.</text>
</comment>
<keyword evidence="3" id="KW-1185">Reference proteome</keyword>
<accession>A0A8H4NN09</accession>
<dbReference type="Proteomes" id="UP000605986">
    <property type="component" value="Unassembled WGS sequence"/>
</dbReference>
<reference evidence="2" key="1">
    <citation type="submission" date="2020-01" db="EMBL/GenBank/DDBJ databases">
        <title>Identification and distribution of gene clusters putatively required for synthesis of sphingolipid metabolism inhibitors in phylogenetically diverse species of the filamentous fungus Fusarium.</title>
        <authorList>
            <person name="Kim H.-S."/>
            <person name="Busman M."/>
            <person name="Brown D.W."/>
            <person name="Divon H."/>
            <person name="Uhlig S."/>
            <person name="Proctor R.H."/>
        </authorList>
    </citation>
    <scope>NUCLEOTIDE SEQUENCE</scope>
    <source>
        <strain evidence="2">NRRL 53441</strain>
    </source>
</reference>
<proteinExistence type="predicted"/>
<dbReference type="PANTHER" id="PTHR33112:SF16">
    <property type="entry name" value="HETEROKARYON INCOMPATIBILITY DOMAIN-CONTAINING PROTEIN"/>
    <property type="match status" value="1"/>
</dbReference>
<organism evidence="2 3">
    <name type="scientific">Fusarium austroafricanum</name>
    <dbReference type="NCBI Taxonomy" id="2364996"/>
    <lineage>
        <taxon>Eukaryota</taxon>
        <taxon>Fungi</taxon>
        <taxon>Dikarya</taxon>
        <taxon>Ascomycota</taxon>
        <taxon>Pezizomycotina</taxon>
        <taxon>Sordariomycetes</taxon>
        <taxon>Hypocreomycetidae</taxon>
        <taxon>Hypocreales</taxon>
        <taxon>Nectriaceae</taxon>
        <taxon>Fusarium</taxon>
        <taxon>Fusarium concolor species complex</taxon>
    </lineage>
</organism>
<evidence type="ECO:0000259" key="1">
    <source>
        <dbReference type="Pfam" id="PF06985"/>
    </source>
</evidence>
<feature type="domain" description="Heterokaryon incompatibility" evidence="1">
    <location>
        <begin position="147"/>
        <end position="285"/>
    </location>
</feature>